<dbReference type="InterPro" id="IPR005312">
    <property type="entry name" value="DUF1759"/>
</dbReference>
<dbReference type="InterPro" id="IPR008042">
    <property type="entry name" value="Retrotrans_Pao"/>
</dbReference>
<protein>
    <submittedName>
        <fullName evidence="6">Uncharacterized protein LOC106524553</fullName>
    </submittedName>
</protein>
<feature type="domain" description="CCHC-type" evidence="4">
    <location>
        <begin position="584"/>
        <end position="598"/>
    </location>
</feature>
<dbReference type="GeneID" id="106524553"/>
<feature type="region of interest" description="Disordered" evidence="3">
    <location>
        <begin position="155"/>
        <end position="183"/>
    </location>
</feature>
<dbReference type="CDD" id="cd01644">
    <property type="entry name" value="RT_pepA17"/>
    <property type="match status" value="1"/>
</dbReference>
<accession>A0A2I4C1H6</accession>
<dbReference type="GO" id="GO:0003676">
    <property type="term" value="F:nucleic acid binding"/>
    <property type="evidence" value="ECO:0007669"/>
    <property type="project" value="InterPro"/>
</dbReference>
<keyword evidence="1" id="KW-0863">Zinc-finger</keyword>
<keyword evidence="2" id="KW-0175">Coiled coil</keyword>
<dbReference type="InterPro" id="IPR001878">
    <property type="entry name" value="Znf_CCHC"/>
</dbReference>
<dbReference type="InParanoid" id="A0A2I4C1H6"/>
<proteinExistence type="predicted"/>
<dbReference type="Pfam" id="PF05380">
    <property type="entry name" value="Peptidase_A17"/>
    <property type="match status" value="1"/>
</dbReference>
<feature type="region of interest" description="Disordered" evidence="3">
    <location>
        <begin position="1"/>
        <end position="41"/>
    </location>
</feature>
<name>A0A2I4C1H6_AUSLI</name>
<dbReference type="Pfam" id="PF03564">
    <property type="entry name" value="DUF1759"/>
    <property type="match status" value="1"/>
</dbReference>
<keyword evidence="1" id="KW-0479">Metal-binding</keyword>
<feature type="compositionally biased region" description="Acidic residues" evidence="3">
    <location>
        <begin position="1"/>
        <end position="12"/>
    </location>
</feature>
<dbReference type="Proteomes" id="UP000192220">
    <property type="component" value="Unplaced"/>
</dbReference>
<dbReference type="PANTHER" id="PTHR47331">
    <property type="entry name" value="PHD-TYPE DOMAIN-CONTAINING PROTEIN"/>
    <property type="match status" value="1"/>
</dbReference>
<organism evidence="5 6">
    <name type="scientific">Austrofundulus limnaeus</name>
    <name type="common">Annual killifish</name>
    <dbReference type="NCBI Taxonomy" id="52670"/>
    <lineage>
        <taxon>Eukaryota</taxon>
        <taxon>Metazoa</taxon>
        <taxon>Chordata</taxon>
        <taxon>Craniata</taxon>
        <taxon>Vertebrata</taxon>
        <taxon>Euteleostomi</taxon>
        <taxon>Actinopterygii</taxon>
        <taxon>Neopterygii</taxon>
        <taxon>Teleostei</taxon>
        <taxon>Neoteleostei</taxon>
        <taxon>Acanthomorphata</taxon>
        <taxon>Ovalentaria</taxon>
        <taxon>Atherinomorphae</taxon>
        <taxon>Cyprinodontiformes</taxon>
        <taxon>Rivulidae</taxon>
        <taxon>Austrofundulus</taxon>
    </lineage>
</organism>
<feature type="compositionally biased region" description="Basic and acidic residues" evidence="3">
    <location>
        <begin position="14"/>
        <end position="41"/>
    </location>
</feature>
<feature type="coiled-coil region" evidence="2">
    <location>
        <begin position="216"/>
        <end position="250"/>
    </location>
</feature>
<feature type="non-terminal residue" evidence="6">
    <location>
        <position position="1317"/>
    </location>
</feature>
<feature type="compositionally biased region" description="Basic and acidic residues" evidence="3">
    <location>
        <begin position="166"/>
        <end position="183"/>
    </location>
</feature>
<evidence type="ECO:0000259" key="4">
    <source>
        <dbReference type="PROSITE" id="PS50158"/>
    </source>
</evidence>
<dbReference type="SUPFAM" id="SSF56672">
    <property type="entry name" value="DNA/RNA polymerases"/>
    <property type="match status" value="1"/>
</dbReference>
<evidence type="ECO:0000313" key="6">
    <source>
        <dbReference type="RefSeq" id="XP_013873851.1"/>
    </source>
</evidence>
<evidence type="ECO:0000256" key="2">
    <source>
        <dbReference type="SAM" id="Coils"/>
    </source>
</evidence>
<dbReference type="GO" id="GO:0008270">
    <property type="term" value="F:zinc ion binding"/>
    <property type="evidence" value="ECO:0007669"/>
    <property type="project" value="UniProtKB-KW"/>
</dbReference>
<dbReference type="OrthoDB" id="10061219at2759"/>
<reference evidence="6" key="1">
    <citation type="submission" date="2025-08" db="UniProtKB">
        <authorList>
            <consortium name="RefSeq"/>
        </authorList>
    </citation>
    <scope>IDENTIFICATION</scope>
</reference>
<gene>
    <name evidence="6" type="primary">LOC106524553</name>
</gene>
<evidence type="ECO:0000256" key="1">
    <source>
        <dbReference type="PROSITE-ProRule" id="PRU00047"/>
    </source>
</evidence>
<dbReference type="PANTHER" id="PTHR47331:SF5">
    <property type="entry name" value="RIBONUCLEASE H"/>
    <property type="match status" value="1"/>
</dbReference>
<sequence>MSNPAEEPDNLEQQEVRSSNRERHLTEKGKEMHEQDAKKHERAFNRAYDSWKETAKEIRTKLKAFCSPGDLNSASHDIRDKHAAVQQHYEPIRRNQNMTPNVVKRMDACTVLTTDICEIIAKRQENIDQPFNDHLEKERVRLMLNKNDYGSVFGDTKTETSFPESSVEHSKTDSSSSREAEAEFAAKMEQAKATHEILAQQTKVNQMENEWKLKENEALAKLKQEEVETKARLEQEKIKLQHLKAESEVRVAAARVRALSTVNDVESCDLASCNNFENALNDSVSVPQPSLNPLAPSFKHHYTGAERGELSLAEALANSLTLNRLPVPEPAIFSGDPLKFVDWKVSFMTLIGNKPLPACEKILYLKSYITGEARKAVEGYFYRNTEEAYQSIWNVLQERYGSPFIVQRAFRNKLTKWPKIAANDPLALREFADFLQSCAEAIPQVKGLEILNDCEENHKLLKKLPDWIIQRWSRIVVEELDKHQEYPSFAHFTQFLQKEAKVACHPVASPFLINEKTEERHIKRAKALTTTVQPKSPLPTVVSNKPKPPCLFCKDELHGVAKCPSFATKTIDEKKVFIRENHLCFGCLRKGHVTKECKVRHSCTKCGRRHPTCLHTEGVKEPKETKTAENGNKEVHKVMTHVLTRKTSATSSIVPVFVSAASEPQKEILTYALLDTQSDSSFILGDLASELNVDKQPVQLKLSTMTSVDTVVASRLASNLQVRSFDSDAHVKIKQAYSRDFIPVDKSHIPTRETALQWPHLKGLANQLQPLQDCEVGLLIGYDCPSALAPLEIVTGQLNEPFAQRTILGWSIIGSANPHLDREGNQSYVHRVNVKQIPTPSAADVLKVLESDFNERNYEDKYVSQDDVRFLQLLSDTIKQRKDGHYQMPLPFKGSKPPALPNNKRLATVRLQHLKKRLKADKQYHEHYNAFMKDIISSGDAELAPPVTEDEIAWYIPHHGVYHPKRPTKFRVVFDCSAKFLGVSLNETLLTGPDMINSLVGVLCRFRRENVAIICDIERMFHQFFVCPEMRNYLRFLWWPDGQLDVEPKEYRMAVHLFGAGSSPGCANFGLKYLAQQHKSDYPKASDFVERSFYVDDGLTSVPSVKEAQELINETQALCKLGGLHLHKFNSNQSDALSLLPPSERANTTESLNLKPDTTSEGHVLGIQWSVKNDTFNFSVNTKDQPPTRRSLLSVISSLYDPLGFVAPFTLSGKSILQELCRRGTEWDDPIPDNLRSRWEDWKNDLEKLKSIVVPRCYHPPDLRDIAKVELHHFSDASNIGYGACSYIRFISDDSKVHCSLVIAKARVAPTKVISIP</sequence>
<dbReference type="InterPro" id="IPR043502">
    <property type="entry name" value="DNA/RNA_pol_sf"/>
</dbReference>
<evidence type="ECO:0000256" key="3">
    <source>
        <dbReference type="SAM" id="MobiDB-lite"/>
    </source>
</evidence>
<dbReference type="STRING" id="52670.A0A2I4C1H6"/>
<dbReference type="PROSITE" id="PS50158">
    <property type="entry name" value="ZF_CCHC"/>
    <property type="match status" value="1"/>
</dbReference>
<dbReference type="KEGG" id="alim:106524553"/>
<keyword evidence="1" id="KW-0862">Zinc</keyword>
<keyword evidence="5" id="KW-1185">Reference proteome</keyword>
<evidence type="ECO:0000313" key="5">
    <source>
        <dbReference type="Proteomes" id="UP000192220"/>
    </source>
</evidence>
<dbReference type="RefSeq" id="XP_013873851.1">
    <property type="nucleotide sequence ID" value="XM_014018397.1"/>
</dbReference>